<proteinExistence type="predicted"/>
<accession>A0A366D5C7</accession>
<keyword evidence="3" id="KW-1185">Reference proteome</keyword>
<evidence type="ECO:0000313" key="3">
    <source>
        <dbReference type="Proteomes" id="UP000252586"/>
    </source>
</evidence>
<dbReference type="Proteomes" id="UP000252586">
    <property type="component" value="Unassembled WGS sequence"/>
</dbReference>
<evidence type="ECO:0000313" key="2">
    <source>
        <dbReference type="EMBL" id="RBO85241.1"/>
    </source>
</evidence>
<name>A0A366D5C7_9NOCA</name>
<protein>
    <submittedName>
        <fullName evidence="2">Nuclease-like protein</fullName>
    </submittedName>
</protein>
<dbReference type="AlphaFoldDB" id="A0A366D5C7"/>
<dbReference type="InterPro" id="IPR011528">
    <property type="entry name" value="NERD"/>
</dbReference>
<dbReference type="RefSeq" id="WP_067509255.1">
    <property type="nucleotide sequence ID" value="NZ_CP107943.1"/>
</dbReference>
<evidence type="ECO:0000259" key="1">
    <source>
        <dbReference type="Pfam" id="PF08378"/>
    </source>
</evidence>
<sequence length="219" mass="24722">MLLLVNQDTELSTAEQRFAEWVGWSPAQPGVALLNVDVPHRGRSRQLDALIWTKQRCIAVEIKGFRSQQHGTLVVPPNGPWLMEDGQIADIYGNTYNHNPISQVRTNTLAMKNWASQVTHRGCFVYGLVVVMLLPGQHVPSLDVHAHPEKTDIVVEDFDVFRYYLHRLENQKVQWSADQVHAMLTRLGVAHLYGGRRDVIATALGESTRTQLTGDSYPF</sequence>
<gene>
    <name evidence="2" type="ORF">DFR74_11589</name>
</gene>
<feature type="domain" description="NERD" evidence="1">
    <location>
        <begin position="14"/>
        <end position="131"/>
    </location>
</feature>
<reference evidence="2 3" key="1">
    <citation type="submission" date="2018-06" db="EMBL/GenBank/DDBJ databases">
        <title>Genomic Encyclopedia of Type Strains, Phase IV (KMG-IV): sequencing the most valuable type-strain genomes for metagenomic binning, comparative biology and taxonomic classification.</title>
        <authorList>
            <person name="Goeker M."/>
        </authorList>
    </citation>
    <scope>NUCLEOTIDE SEQUENCE [LARGE SCALE GENOMIC DNA]</scope>
    <source>
        <strain evidence="2 3">DSM 44599</strain>
    </source>
</reference>
<organism evidence="2 3">
    <name type="scientific">Nocardia puris</name>
    <dbReference type="NCBI Taxonomy" id="208602"/>
    <lineage>
        <taxon>Bacteria</taxon>
        <taxon>Bacillati</taxon>
        <taxon>Actinomycetota</taxon>
        <taxon>Actinomycetes</taxon>
        <taxon>Mycobacteriales</taxon>
        <taxon>Nocardiaceae</taxon>
        <taxon>Nocardia</taxon>
    </lineage>
</organism>
<dbReference type="Pfam" id="PF08378">
    <property type="entry name" value="NERD"/>
    <property type="match status" value="1"/>
</dbReference>
<comment type="caution">
    <text evidence="2">The sequence shown here is derived from an EMBL/GenBank/DDBJ whole genome shotgun (WGS) entry which is preliminary data.</text>
</comment>
<dbReference type="EMBL" id="QNRE01000015">
    <property type="protein sequence ID" value="RBO85241.1"/>
    <property type="molecule type" value="Genomic_DNA"/>
</dbReference>